<dbReference type="GeneID" id="54410761"/>
<dbReference type="Pfam" id="PF26082">
    <property type="entry name" value="zf-C2H2_AcuF"/>
    <property type="match status" value="1"/>
</dbReference>
<evidence type="ECO:0000313" key="4">
    <source>
        <dbReference type="Proteomes" id="UP000799771"/>
    </source>
</evidence>
<feature type="region of interest" description="Disordered" evidence="1">
    <location>
        <begin position="566"/>
        <end position="610"/>
    </location>
</feature>
<sequence>MSTASSSASLLGSEHKIQQWQENASREIEDEAGIVARLLRACLDSLSCLIQTLKSSSTPKHDQHILRRCHCILKLWADGHGVWVGRLDGILKRSRNLQRTTLSIINPMCKILLQALDKHVPSRDDDTVIAHLKVTTAQIHDQTKWLLAGDEGTSDGDDDSDSDSDSETLGDEVGSNAFTRLVENIKTYTDCLVDLSPALECPAIDPEHDDEPSVLRVEQRAAHEYHAELILAKYPNASFEMVDCLGKTSWARYQRMQQEREHNVHAYDYEQRSRIADSKSKFQDSGLGTSIPPANSAYAETVISFMTGVTGGKRVQIPSLPAEAKNGSPFECHACGRRIRATTNREWRKHLYLDLQPYSCFYTSCSFRATPFANHQLWSDHLELDHKLGPDWNSVECPLCLETTKNGKSALLVHFARHMEDIALAALPREVESDAESEGDYTYKSQSEVDLTQPPAHNTVQSLKLDNAKNVEWTPAIRDYVRRATDPANAVPGIAGSEVQTMAEYITRVQTQDVDWSTYPLPQELLQEGRRKSVIANTFSDRQPPSQADWVLTREMGPTLFETAQHVSEGSLNSDSGCEDREEIEGQSPITRSARQTQSALSSALQMEPDEVDFTPRPYIQHTSENRVASAHYDGHPNFTFVTESTPEAFKSKENMTKVRKAAMSDFFKEKTKHNTKSKIGKGKNSSVKHHHSSSHDQHTLPHQLVDDTDYAPLSAEAMADEMASDQATIGDSEIKPGVIDMDSDEFPIKCICGFLDDDGNTVLCENCDTWQHIICYYESAQHVPDIHDCTDCQPRPIDRELAAEKQRLQRRPWLKTAEKRDRSDKRPQTSHDSGISLNPAIEFQVKALKNQKRDNQLKEARETDEDDAIWDCADCGNGPMSLWQPACHNCHAKRSSASYIERR</sequence>
<dbReference type="Gene3D" id="3.30.40.10">
    <property type="entry name" value="Zinc/RING finger domain, C3HC4 (zinc finger)"/>
    <property type="match status" value="1"/>
</dbReference>
<evidence type="ECO:0000313" key="3">
    <source>
        <dbReference type="EMBL" id="KAF2131117.1"/>
    </source>
</evidence>
<feature type="compositionally biased region" description="Polar residues" evidence="1">
    <location>
        <begin position="566"/>
        <end position="576"/>
    </location>
</feature>
<accession>A0A6A6AJR8</accession>
<keyword evidence="4" id="KW-1185">Reference proteome</keyword>
<evidence type="ECO:0000259" key="2">
    <source>
        <dbReference type="Pfam" id="PF26082"/>
    </source>
</evidence>
<dbReference type="InterPro" id="IPR013083">
    <property type="entry name" value="Znf_RING/FYVE/PHD"/>
</dbReference>
<dbReference type="SUPFAM" id="SSF57903">
    <property type="entry name" value="FYVE/PHD zinc finger"/>
    <property type="match status" value="1"/>
</dbReference>
<dbReference type="PANTHER" id="PTHR35391:SF7">
    <property type="entry name" value="C2H2-TYPE DOMAIN-CONTAINING PROTEIN"/>
    <property type="match status" value="1"/>
</dbReference>
<feature type="region of interest" description="Disordered" evidence="1">
    <location>
        <begin position="671"/>
        <end position="701"/>
    </location>
</feature>
<feature type="compositionally biased region" description="Basic and acidic residues" evidence="1">
    <location>
        <begin position="817"/>
        <end position="830"/>
    </location>
</feature>
<evidence type="ECO:0000256" key="1">
    <source>
        <dbReference type="SAM" id="MobiDB-lite"/>
    </source>
</evidence>
<organism evidence="3 4">
    <name type="scientific">Dothidotthia symphoricarpi CBS 119687</name>
    <dbReference type="NCBI Taxonomy" id="1392245"/>
    <lineage>
        <taxon>Eukaryota</taxon>
        <taxon>Fungi</taxon>
        <taxon>Dikarya</taxon>
        <taxon>Ascomycota</taxon>
        <taxon>Pezizomycotina</taxon>
        <taxon>Dothideomycetes</taxon>
        <taxon>Pleosporomycetidae</taxon>
        <taxon>Pleosporales</taxon>
        <taxon>Dothidotthiaceae</taxon>
        <taxon>Dothidotthia</taxon>
    </lineage>
</organism>
<dbReference type="InterPro" id="IPR011011">
    <property type="entry name" value="Znf_FYVE_PHD"/>
</dbReference>
<dbReference type="PANTHER" id="PTHR35391">
    <property type="entry name" value="C2H2-TYPE DOMAIN-CONTAINING PROTEIN-RELATED"/>
    <property type="match status" value="1"/>
</dbReference>
<dbReference type="RefSeq" id="XP_033525504.1">
    <property type="nucleotide sequence ID" value="XM_033670329.1"/>
</dbReference>
<feature type="compositionally biased region" description="Basic residues" evidence="1">
    <location>
        <begin position="671"/>
        <end position="693"/>
    </location>
</feature>
<dbReference type="AlphaFoldDB" id="A0A6A6AJR8"/>
<dbReference type="EMBL" id="ML977503">
    <property type="protein sequence ID" value="KAF2131117.1"/>
    <property type="molecule type" value="Genomic_DNA"/>
</dbReference>
<reference evidence="3" key="1">
    <citation type="journal article" date="2020" name="Stud. Mycol.">
        <title>101 Dothideomycetes genomes: a test case for predicting lifestyles and emergence of pathogens.</title>
        <authorList>
            <person name="Haridas S."/>
            <person name="Albert R."/>
            <person name="Binder M."/>
            <person name="Bloem J."/>
            <person name="Labutti K."/>
            <person name="Salamov A."/>
            <person name="Andreopoulos B."/>
            <person name="Baker S."/>
            <person name="Barry K."/>
            <person name="Bills G."/>
            <person name="Bluhm B."/>
            <person name="Cannon C."/>
            <person name="Castanera R."/>
            <person name="Culley D."/>
            <person name="Daum C."/>
            <person name="Ezra D."/>
            <person name="Gonzalez J."/>
            <person name="Henrissat B."/>
            <person name="Kuo A."/>
            <person name="Liang C."/>
            <person name="Lipzen A."/>
            <person name="Lutzoni F."/>
            <person name="Magnuson J."/>
            <person name="Mondo S."/>
            <person name="Nolan M."/>
            <person name="Ohm R."/>
            <person name="Pangilinan J."/>
            <person name="Park H.-J."/>
            <person name="Ramirez L."/>
            <person name="Alfaro M."/>
            <person name="Sun H."/>
            <person name="Tritt A."/>
            <person name="Yoshinaga Y."/>
            <person name="Zwiers L.-H."/>
            <person name="Turgeon B."/>
            <person name="Goodwin S."/>
            <person name="Spatafora J."/>
            <person name="Crous P."/>
            <person name="Grigoriev I."/>
        </authorList>
    </citation>
    <scope>NUCLEOTIDE SEQUENCE</scope>
    <source>
        <strain evidence="3">CBS 119687</strain>
    </source>
</reference>
<proteinExistence type="predicted"/>
<dbReference type="InterPro" id="IPR058925">
    <property type="entry name" value="zf-C2H2_AcuF"/>
</dbReference>
<dbReference type="OrthoDB" id="20872at2759"/>
<name>A0A6A6AJR8_9PLEO</name>
<feature type="region of interest" description="Disordered" evidence="1">
    <location>
        <begin position="805"/>
        <end position="837"/>
    </location>
</feature>
<feature type="region of interest" description="Disordered" evidence="1">
    <location>
        <begin position="148"/>
        <end position="172"/>
    </location>
</feature>
<dbReference type="Proteomes" id="UP000799771">
    <property type="component" value="Unassembled WGS sequence"/>
</dbReference>
<protein>
    <recommendedName>
        <fullName evidence="2">Oxidoreductase acuF-like C2H2 type zinc-finger domain-containing protein</fullName>
    </recommendedName>
</protein>
<feature type="domain" description="Oxidoreductase acuF-like C2H2 type zinc-finger" evidence="2">
    <location>
        <begin position="327"/>
        <end position="355"/>
    </location>
</feature>
<feature type="compositionally biased region" description="Acidic residues" evidence="1">
    <location>
        <begin position="152"/>
        <end position="170"/>
    </location>
</feature>
<gene>
    <name evidence="3" type="ORF">P153DRAFT_384331</name>
</gene>
<feature type="compositionally biased region" description="Polar residues" evidence="1">
    <location>
        <begin position="588"/>
        <end position="605"/>
    </location>
</feature>